<reference evidence="6 7" key="1">
    <citation type="submission" date="2023-04" db="EMBL/GenBank/DDBJ databases">
        <title>Funneling lignin-derived compounds into biodiesel using alkali-halophilic Citricoccus sp. P2.</title>
        <authorList>
            <person name="Luo C.-B."/>
        </authorList>
    </citation>
    <scope>NUCLEOTIDE SEQUENCE [LARGE SCALE GENOMIC DNA]</scope>
    <source>
        <strain evidence="6 7">P2</strain>
    </source>
</reference>
<dbReference type="PROSITE" id="PS51645">
    <property type="entry name" value="PHR_CRY_ALPHA_BETA"/>
    <property type="match status" value="1"/>
</dbReference>
<feature type="domain" description="Photolyase/cryptochrome alpha/beta" evidence="5">
    <location>
        <begin position="2"/>
        <end position="134"/>
    </location>
</feature>
<keyword evidence="2 4" id="KW-0285">Flavoprotein</keyword>
<dbReference type="InterPro" id="IPR036155">
    <property type="entry name" value="Crypto/Photolyase_N_sf"/>
</dbReference>
<dbReference type="EMBL" id="CP121252">
    <property type="protein sequence ID" value="WFP16701.1"/>
    <property type="molecule type" value="Genomic_DNA"/>
</dbReference>
<proteinExistence type="inferred from homology"/>
<dbReference type="RefSeq" id="WP_278157798.1">
    <property type="nucleotide sequence ID" value="NZ_CP121252.1"/>
</dbReference>
<dbReference type="Gene3D" id="3.40.50.620">
    <property type="entry name" value="HUPs"/>
    <property type="match status" value="1"/>
</dbReference>
<evidence type="ECO:0000256" key="4">
    <source>
        <dbReference type="RuleBase" id="RU004182"/>
    </source>
</evidence>
<dbReference type="InterPro" id="IPR006050">
    <property type="entry name" value="DNA_photolyase_N"/>
</dbReference>
<keyword evidence="6" id="KW-0456">Lyase</keyword>
<keyword evidence="7" id="KW-1185">Reference proteome</keyword>
<dbReference type="Pfam" id="PF00875">
    <property type="entry name" value="DNA_photolyase"/>
    <property type="match status" value="1"/>
</dbReference>
<dbReference type="Gene3D" id="1.10.579.10">
    <property type="entry name" value="DNA Cyclobutane Dipyrimidine Photolyase, subunit A, domain 3"/>
    <property type="match status" value="1"/>
</dbReference>
<dbReference type="PANTHER" id="PTHR11455:SF9">
    <property type="entry name" value="CRYPTOCHROME CIRCADIAN CLOCK 5 ISOFORM X1"/>
    <property type="match status" value="1"/>
</dbReference>
<evidence type="ECO:0000313" key="7">
    <source>
        <dbReference type="Proteomes" id="UP001219037"/>
    </source>
</evidence>
<comment type="cofactor">
    <cofactor evidence="1">
        <name>FAD</name>
        <dbReference type="ChEBI" id="CHEBI:57692"/>
    </cofactor>
</comment>
<dbReference type="EC" id="4.1.99.3" evidence="6"/>
<dbReference type="InterPro" id="IPR005101">
    <property type="entry name" value="Cryptochr/Photolyase_FAD-bd"/>
</dbReference>
<sequence length="464" mass="51803">MTRTLLWFRDDLRVEDHPALTFAVHAASDDGDVVGLYVLDDETPGIRPLGGAARWWLHHALLSLADRLRDLGIPLLIRCGPAAQQVPAVVQATGSTGVVWTRRYGGPERETDASVKEDLRGRGFTAHSFPGSLLQEPWTISTGGGGPYRVFTPFYKNLSGHPLRELLPVPKPVAEYSGVQSSLAGAGVSLGAVDDLDLLPTRPDWAGGLRDRWTPTEEGGQQRLRQFVDQEGDAYTRARDVPGVQGTSLLSPYLRFGQVSPLSAWTAASELDHEPSASTFRSELGWREFCWHLLYHFPDLPEKNLRTQFDAYPWRTQAQEPDVFRAWSAGRTGFPFVDAGMRELWQSGHMHNRVRMAAASLLVKNLGIHWREGEAWFWDTLVDADAASNPANWQWVAGSGADAAPFFRIFNPERQRDRFDPDDVYVRRWVPEFGSEDYPDPLVDLRASRQQALAEYQQLSGGSG</sequence>
<dbReference type="PRINTS" id="PR00147">
    <property type="entry name" value="DNAPHOTLYASE"/>
</dbReference>
<accession>A0ABY8H6D7</accession>
<dbReference type="InterPro" id="IPR014729">
    <property type="entry name" value="Rossmann-like_a/b/a_fold"/>
</dbReference>
<dbReference type="SUPFAM" id="SSF48173">
    <property type="entry name" value="Cryptochrome/photolyase FAD-binding domain"/>
    <property type="match status" value="1"/>
</dbReference>
<comment type="similarity">
    <text evidence="4">Belongs to the DNA photolyase family.</text>
</comment>
<dbReference type="PANTHER" id="PTHR11455">
    <property type="entry name" value="CRYPTOCHROME"/>
    <property type="match status" value="1"/>
</dbReference>
<keyword evidence="4" id="KW-0157">Chromophore</keyword>
<dbReference type="GO" id="GO:0003904">
    <property type="term" value="F:deoxyribodipyrimidine photo-lyase activity"/>
    <property type="evidence" value="ECO:0007669"/>
    <property type="project" value="UniProtKB-EC"/>
</dbReference>
<dbReference type="Proteomes" id="UP001219037">
    <property type="component" value="Chromosome"/>
</dbReference>
<name>A0ABY8H6D7_9MICC</name>
<evidence type="ECO:0000256" key="2">
    <source>
        <dbReference type="ARBA" id="ARBA00022630"/>
    </source>
</evidence>
<dbReference type="Pfam" id="PF03441">
    <property type="entry name" value="FAD_binding_7"/>
    <property type="match status" value="1"/>
</dbReference>
<protein>
    <submittedName>
        <fullName evidence="6">Deoxyribodipyrimidine photo-lyase</fullName>
        <ecNumber evidence="6">4.1.99.3</ecNumber>
    </submittedName>
</protein>
<dbReference type="InterPro" id="IPR002081">
    <property type="entry name" value="Cryptochrome/DNA_photolyase_1"/>
</dbReference>
<evidence type="ECO:0000256" key="1">
    <source>
        <dbReference type="ARBA" id="ARBA00001974"/>
    </source>
</evidence>
<evidence type="ECO:0000259" key="5">
    <source>
        <dbReference type="PROSITE" id="PS51645"/>
    </source>
</evidence>
<gene>
    <name evidence="6" type="ORF">P8192_00815</name>
</gene>
<evidence type="ECO:0000256" key="3">
    <source>
        <dbReference type="ARBA" id="ARBA00022827"/>
    </source>
</evidence>
<dbReference type="Gene3D" id="1.25.40.80">
    <property type="match status" value="1"/>
</dbReference>
<dbReference type="SUPFAM" id="SSF52425">
    <property type="entry name" value="Cryptochrome/photolyase, N-terminal domain"/>
    <property type="match status" value="1"/>
</dbReference>
<evidence type="ECO:0000313" key="6">
    <source>
        <dbReference type="EMBL" id="WFP16701.1"/>
    </source>
</evidence>
<dbReference type="InterPro" id="IPR036134">
    <property type="entry name" value="Crypto/Photolyase_FAD-like_sf"/>
</dbReference>
<keyword evidence="3 4" id="KW-0274">FAD</keyword>
<organism evidence="6 7">
    <name type="scientific">Citricoccus muralis</name>
    <dbReference type="NCBI Taxonomy" id="169134"/>
    <lineage>
        <taxon>Bacteria</taxon>
        <taxon>Bacillati</taxon>
        <taxon>Actinomycetota</taxon>
        <taxon>Actinomycetes</taxon>
        <taxon>Micrococcales</taxon>
        <taxon>Micrococcaceae</taxon>
        <taxon>Citricoccus</taxon>
    </lineage>
</organism>